<dbReference type="PANTHER" id="PTHR46403:SF1">
    <property type="entry name" value="TP53-REGULATED INHIBITOR OF APOPTOSIS 1"/>
    <property type="match status" value="1"/>
</dbReference>
<dbReference type="GO" id="GO:0005829">
    <property type="term" value="C:cytosol"/>
    <property type="evidence" value="ECO:0007669"/>
    <property type="project" value="TreeGrafter"/>
</dbReference>
<reference evidence="4" key="1">
    <citation type="submission" date="2014-08" db="EMBL/GenBank/DDBJ databases">
        <authorList>
            <person name="Sharma Rahul"/>
            <person name="Thines Marco"/>
        </authorList>
    </citation>
    <scope>NUCLEOTIDE SEQUENCE</scope>
</reference>
<evidence type="ECO:0000256" key="1">
    <source>
        <dbReference type="ARBA" id="ARBA00006196"/>
    </source>
</evidence>
<protein>
    <submittedName>
        <fullName evidence="4">Mitochondrial distribution/morphology family 35/apoptosis</fullName>
    </submittedName>
</protein>
<evidence type="ECO:0000313" key="4">
    <source>
        <dbReference type="EMBL" id="CDZ97203.1"/>
    </source>
</evidence>
<keyword evidence="3" id="KW-1133">Transmembrane helix</keyword>
<evidence type="ECO:0000256" key="3">
    <source>
        <dbReference type="SAM" id="Phobius"/>
    </source>
</evidence>
<dbReference type="InterPro" id="IPR007918">
    <property type="entry name" value="MDM35_apoptosis"/>
</dbReference>
<sequence length="133" mass="15139">MERALWGLRPLKALLIIYSFLFPNFLLPFGIKVNPACNPYKHTYDACFIKWVEGYLEPLTGETTLPGTKSTVDPAVRAKAKAEEYEKLCGESWRVYKDCVWKAVKDKDLMPLLTQAREENPLLSPNSEPTSSK</sequence>
<dbReference type="PANTHER" id="PTHR46403">
    <property type="entry name" value="TP53-REGULATED INHIBITOR OF APOPTOSIS 1"/>
    <property type="match status" value="1"/>
</dbReference>
<comment type="similarity">
    <text evidence="1">Belongs to the TRIAP1/MDM35 family.</text>
</comment>
<accession>A0A0F7SHK9</accession>
<organism evidence="4">
    <name type="scientific">Phaffia rhodozyma</name>
    <name type="common">Yeast</name>
    <name type="synonym">Xanthophyllomyces dendrorhous</name>
    <dbReference type="NCBI Taxonomy" id="264483"/>
    <lineage>
        <taxon>Eukaryota</taxon>
        <taxon>Fungi</taxon>
        <taxon>Dikarya</taxon>
        <taxon>Basidiomycota</taxon>
        <taxon>Agaricomycotina</taxon>
        <taxon>Tremellomycetes</taxon>
        <taxon>Cystofilobasidiales</taxon>
        <taxon>Mrakiaceae</taxon>
        <taxon>Phaffia</taxon>
    </lineage>
</organism>
<proteinExistence type="inferred from homology"/>
<dbReference type="GO" id="GO:0045332">
    <property type="term" value="P:phospholipid translocation"/>
    <property type="evidence" value="ECO:0007669"/>
    <property type="project" value="TreeGrafter"/>
</dbReference>
<dbReference type="Pfam" id="PF05254">
    <property type="entry name" value="UPF0203"/>
    <property type="match status" value="1"/>
</dbReference>
<keyword evidence="3" id="KW-0812">Transmembrane</keyword>
<name>A0A0F7SHK9_PHARH</name>
<evidence type="ECO:0000256" key="2">
    <source>
        <dbReference type="ARBA" id="ARBA00023157"/>
    </source>
</evidence>
<dbReference type="GO" id="GO:0005634">
    <property type="term" value="C:nucleus"/>
    <property type="evidence" value="ECO:0007669"/>
    <property type="project" value="TreeGrafter"/>
</dbReference>
<feature type="transmembrane region" description="Helical" evidence="3">
    <location>
        <begin position="12"/>
        <end position="31"/>
    </location>
</feature>
<dbReference type="AlphaFoldDB" id="A0A0F7SHK9"/>
<keyword evidence="2" id="KW-1015">Disulfide bond</keyword>
<dbReference type="EMBL" id="LN483167">
    <property type="protein sequence ID" value="CDZ97203.1"/>
    <property type="molecule type" value="Genomic_DNA"/>
</dbReference>
<dbReference type="GO" id="GO:1990050">
    <property type="term" value="F:phosphatidic acid transfer activity"/>
    <property type="evidence" value="ECO:0007669"/>
    <property type="project" value="TreeGrafter"/>
</dbReference>
<dbReference type="GO" id="GO:0005758">
    <property type="term" value="C:mitochondrial intermembrane space"/>
    <property type="evidence" value="ECO:0007669"/>
    <property type="project" value="TreeGrafter"/>
</dbReference>
<keyword evidence="3" id="KW-0472">Membrane</keyword>